<dbReference type="Gene3D" id="3.40.570.10">
    <property type="entry name" value="Extracellular Endonuclease, subunit A"/>
    <property type="match status" value="1"/>
</dbReference>
<feature type="region of interest" description="Disordered" evidence="1">
    <location>
        <begin position="224"/>
        <end position="256"/>
    </location>
</feature>
<dbReference type="AlphaFoldDB" id="A0A081R8X5"/>
<evidence type="ECO:0000313" key="4">
    <source>
        <dbReference type="Proteomes" id="UP000028411"/>
    </source>
</evidence>
<dbReference type="PROSITE" id="PS51782">
    <property type="entry name" value="LYSM"/>
    <property type="match status" value="1"/>
</dbReference>
<feature type="region of interest" description="Disordered" evidence="1">
    <location>
        <begin position="58"/>
        <end position="107"/>
    </location>
</feature>
<dbReference type="Pfam" id="PF01476">
    <property type="entry name" value="LysM"/>
    <property type="match status" value="1"/>
</dbReference>
<reference evidence="3 4" key="1">
    <citation type="submission" date="2014-02" db="EMBL/GenBank/DDBJ databases">
        <title>Whole genome sequence of Sphingobium chlorophenolicum NBRC 16172.</title>
        <authorList>
            <person name="Gan H.M."/>
            <person name="Gan H.Y."/>
            <person name="Chew T.H."/>
            <person name="Savka M.A."/>
        </authorList>
    </citation>
    <scope>NUCLEOTIDE SEQUENCE [LARGE SCALE GENOMIC DNA]</scope>
    <source>
        <strain evidence="3 4">NBRC 16172</strain>
    </source>
</reference>
<feature type="compositionally biased region" description="Basic and acidic residues" evidence="1">
    <location>
        <begin position="78"/>
        <end position="102"/>
    </location>
</feature>
<proteinExistence type="predicted"/>
<dbReference type="OrthoDB" id="7182479at2"/>
<dbReference type="CDD" id="cd00118">
    <property type="entry name" value="LysM"/>
    <property type="match status" value="1"/>
</dbReference>
<dbReference type="InterPro" id="IPR044927">
    <property type="entry name" value="Endonuclea_NS_2"/>
</dbReference>
<dbReference type="InterPro" id="IPR044929">
    <property type="entry name" value="DNA/RNA_non-sp_Endonuclease_sf"/>
</dbReference>
<organism evidence="3 4">
    <name type="scientific">Sphingobium chlorophenolicum</name>
    <dbReference type="NCBI Taxonomy" id="46429"/>
    <lineage>
        <taxon>Bacteria</taxon>
        <taxon>Pseudomonadati</taxon>
        <taxon>Pseudomonadota</taxon>
        <taxon>Alphaproteobacteria</taxon>
        <taxon>Sphingomonadales</taxon>
        <taxon>Sphingomonadaceae</taxon>
        <taxon>Sphingobium</taxon>
    </lineage>
</organism>
<dbReference type="SMART" id="SM00257">
    <property type="entry name" value="LysM"/>
    <property type="match status" value="1"/>
</dbReference>
<dbReference type="eggNOG" id="COG3210">
    <property type="taxonomic scope" value="Bacteria"/>
</dbReference>
<comment type="caution">
    <text evidence="3">The sequence shown here is derived from an EMBL/GenBank/DDBJ whole genome shotgun (WGS) entry which is preliminary data.</text>
</comment>
<feature type="domain" description="LysM" evidence="2">
    <location>
        <begin position="107"/>
        <end position="152"/>
    </location>
</feature>
<accession>A0A081R8X5</accession>
<dbReference type="InterPro" id="IPR018392">
    <property type="entry name" value="LysM"/>
</dbReference>
<dbReference type="EMBL" id="JFHR01000072">
    <property type="protein sequence ID" value="KEQ51648.1"/>
    <property type="molecule type" value="Genomic_DNA"/>
</dbReference>
<dbReference type="SUPFAM" id="SSF54106">
    <property type="entry name" value="LysM domain"/>
    <property type="match status" value="1"/>
</dbReference>
<sequence>MKPEETGDEDSLRAFGHYLRTGQRLLPDRLEVKFNPWHDEKNGRFTFVGQGRYFGGEGSANNDLRYSQRGDAGGKATAKWDRADSRADDDGVPDRSHFHPDHPSNYSLYTVQPGDSLSRIAALRKGLKASDLAWLNEMPLHQTLKVGQQIKLPHQRILDAGREAKNKFLALAYYMDSHDGKFPPNPANPPSLESQILNSNWKRESKNGYDFYIDMLARLRRVGGNLSDGPTGARSRRNQLQAGRPNRRPSDDGGHFIASRFNGPSDSFNHFAQEANFNRGAYRAIEDGWAKELQKGHKVFVDIVPHYEGTSRRPDSITVTWFVDGQRRGKIFSNETKGRSNGKK</sequence>
<dbReference type="Gene3D" id="3.10.350.10">
    <property type="entry name" value="LysM domain"/>
    <property type="match status" value="1"/>
</dbReference>
<dbReference type="InterPro" id="IPR036779">
    <property type="entry name" value="LysM_dom_sf"/>
</dbReference>
<evidence type="ECO:0000313" key="3">
    <source>
        <dbReference type="EMBL" id="KEQ51648.1"/>
    </source>
</evidence>
<protein>
    <submittedName>
        <fullName evidence="3">LysM domain-containing protein</fullName>
    </submittedName>
</protein>
<evidence type="ECO:0000256" key="1">
    <source>
        <dbReference type="SAM" id="MobiDB-lite"/>
    </source>
</evidence>
<dbReference type="RefSeq" id="WP_081873470.1">
    <property type="nucleotide sequence ID" value="NZ_JFHR01000072.1"/>
</dbReference>
<dbReference type="Proteomes" id="UP000028411">
    <property type="component" value="Unassembled WGS sequence"/>
</dbReference>
<evidence type="ECO:0000259" key="2">
    <source>
        <dbReference type="PROSITE" id="PS51782"/>
    </source>
</evidence>
<dbReference type="Pfam" id="PF13930">
    <property type="entry name" value="Endonuclea_NS_2"/>
    <property type="match status" value="1"/>
</dbReference>
<gene>
    <name evidence="3" type="ORF">BV95_04076</name>
</gene>
<name>A0A081R8X5_SPHCR</name>